<proteinExistence type="predicted"/>
<reference evidence="2 3" key="1">
    <citation type="submission" date="2016-06" db="EMBL/GenBank/DDBJ databases">
        <title>Microsymbionts genomes from the relict species Vavilovia formosa.</title>
        <authorList>
            <person name="Chirak E."/>
            <person name="Kimeklis A."/>
            <person name="Andronov E."/>
        </authorList>
    </citation>
    <scope>NUCLEOTIDE SEQUENCE [LARGE SCALE GENOMIC DNA]</scope>
    <source>
        <strain evidence="2 3">Vaf10</strain>
        <plasmid evidence="3">Plasmid unnamed2</plasmid>
    </source>
</reference>
<dbReference type="AlphaFoldDB" id="A0A1B1CKV0"/>
<dbReference type="EMBL" id="CP016289">
    <property type="protein sequence ID" value="ANP90346.1"/>
    <property type="molecule type" value="Genomic_DNA"/>
</dbReference>
<gene>
    <name evidence="2" type="ORF">BA011_30775</name>
</gene>
<evidence type="ECO:0000313" key="2">
    <source>
        <dbReference type="EMBL" id="ANP90346.1"/>
    </source>
</evidence>
<protein>
    <submittedName>
        <fullName evidence="2">Uncharacterized protein</fullName>
    </submittedName>
</protein>
<keyword evidence="1" id="KW-1133">Transmembrane helix</keyword>
<geneLocation type="plasmid" evidence="2 3">
    <name>unnamed2</name>
</geneLocation>
<evidence type="ECO:0000313" key="3">
    <source>
        <dbReference type="Proteomes" id="UP000092691"/>
    </source>
</evidence>
<name>A0A1B1CKV0_RHILE</name>
<organism evidence="2 3">
    <name type="scientific">Rhizobium leguminosarum</name>
    <dbReference type="NCBI Taxonomy" id="384"/>
    <lineage>
        <taxon>Bacteria</taxon>
        <taxon>Pseudomonadati</taxon>
        <taxon>Pseudomonadota</taxon>
        <taxon>Alphaproteobacteria</taxon>
        <taxon>Hyphomicrobiales</taxon>
        <taxon>Rhizobiaceae</taxon>
        <taxon>Rhizobium/Agrobacterium group</taxon>
        <taxon>Rhizobium</taxon>
    </lineage>
</organism>
<keyword evidence="2" id="KW-0614">Plasmid</keyword>
<sequence>MPEQEGASPRAGRQYLWWTAIVSFALVLSALLALPSRRSPANTSTICLFSSTVRAARQLLRALVVANVDLLGHA</sequence>
<evidence type="ECO:0000256" key="1">
    <source>
        <dbReference type="SAM" id="Phobius"/>
    </source>
</evidence>
<keyword evidence="1" id="KW-0472">Membrane</keyword>
<accession>A0A1B1CKV0</accession>
<dbReference type="Proteomes" id="UP000092691">
    <property type="component" value="Plasmid unnamed2"/>
</dbReference>
<feature type="transmembrane region" description="Helical" evidence="1">
    <location>
        <begin position="15"/>
        <end position="34"/>
    </location>
</feature>
<keyword evidence="1" id="KW-0812">Transmembrane</keyword>